<evidence type="ECO:0000256" key="5">
    <source>
        <dbReference type="ARBA" id="ARBA00023043"/>
    </source>
</evidence>
<dbReference type="Pfam" id="PF12796">
    <property type="entry name" value="Ank_2"/>
    <property type="match status" value="2"/>
</dbReference>
<feature type="domain" description="Palmitoyltransferase DHHC" evidence="9">
    <location>
        <begin position="292"/>
        <end position="432"/>
    </location>
</feature>
<comment type="similarity">
    <text evidence="8">Belongs to the DHHC palmitoyltransferase family.</text>
</comment>
<keyword evidence="2 8" id="KW-0812">Transmembrane</keyword>
<dbReference type="InterPro" id="IPR036770">
    <property type="entry name" value="Ankyrin_rpt-contain_sf"/>
</dbReference>
<dbReference type="AlphaFoldDB" id="A0A7S4UC53"/>
<dbReference type="InterPro" id="IPR001594">
    <property type="entry name" value="Palmitoyltrfase_DHHC"/>
</dbReference>
<feature type="transmembrane region" description="Helical" evidence="8">
    <location>
        <begin position="380"/>
        <end position="413"/>
    </location>
</feature>
<evidence type="ECO:0000256" key="8">
    <source>
        <dbReference type="RuleBase" id="RU079119"/>
    </source>
</evidence>
<comment type="catalytic activity">
    <reaction evidence="8">
        <text>L-cysteinyl-[protein] + hexadecanoyl-CoA = S-hexadecanoyl-L-cysteinyl-[protein] + CoA</text>
        <dbReference type="Rhea" id="RHEA:36683"/>
        <dbReference type="Rhea" id="RHEA-COMP:10131"/>
        <dbReference type="Rhea" id="RHEA-COMP:11032"/>
        <dbReference type="ChEBI" id="CHEBI:29950"/>
        <dbReference type="ChEBI" id="CHEBI:57287"/>
        <dbReference type="ChEBI" id="CHEBI:57379"/>
        <dbReference type="ChEBI" id="CHEBI:74151"/>
        <dbReference type="EC" id="2.3.1.225"/>
    </reaction>
</comment>
<sequence length="545" mass="62498">MLLKHGVEVDTKSRNKQSISPLHWAALRGHTQVVKFLLDKGAEIESQDSEGHTPLMKAAQYNQVQTCLLLLARGASVHTEDIHGHQALHWACFQGCGLVVELLLKAGANVNFKDHDDKIPLHRALQNFHWTKRDIVLLLLQNNSIVDIQNDKEELNMVQLVKKSNSPARQRIIGWLRGRDVRHPLASLVFGLKEGEKGSFEYQLAVMEARGKHPMLLTIFFVGAASCFLVYFRNLYRFFHVWTSLHYVGLLAAAVAVSSYLTLLRLNPGIISTDNSPEEQEEIRQQLCDGEKIDRICSTCRIRKPLRSKHCKFCGRCVAKFDHHCPWIGNCVGYRNHPLFVLFLGSAFSAGVILNLFSVYRVSFEPDLQHLDWSSLRGSLYSIFYFVTFFMWNFPHMFVNVCFSGLFTVYFLFMFACHLRQILVNITTNEMENAFRLPYLHKPEASYDEESGPREDHHHFVNPFDRGSAINCIEGFFRPLPPLCLRMEVWGSDGGVRRHPSTLFPDYYTISSVDEVQKVMSLREMQEVREATSYAAIPREEVKDS</sequence>
<comment type="subcellular location">
    <subcellularLocation>
        <location evidence="1">Membrane</location>
        <topology evidence="1">Multi-pass membrane protein</topology>
    </subcellularLocation>
</comment>
<dbReference type="PROSITE" id="PS50297">
    <property type="entry name" value="ANK_REP_REGION"/>
    <property type="match status" value="3"/>
</dbReference>
<dbReference type="PROSITE" id="PS50216">
    <property type="entry name" value="DHHC"/>
    <property type="match status" value="1"/>
</dbReference>
<feature type="transmembrane region" description="Helical" evidence="8">
    <location>
        <begin position="339"/>
        <end position="360"/>
    </location>
</feature>
<dbReference type="Gene3D" id="1.25.40.20">
    <property type="entry name" value="Ankyrin repeat-containing domain"/>
    <property type="match status" value="1"/>
</dbReference>
<evidence type="ECO:0000256" key="4">
    <source>
        <dbReference type="ARBA" id="ARBA00022989"/>
    </source>
</evidence>
<dbReference type="Pfam" id="PF01529">
    <property type="entry name" value="DHHC"/>
    <property type="match status" value="1"/>
</dbReference>
<dbReference type="InterPro" id="IPR002110">
    <property type="entry name" value="Ankyrin_rpt"/>
</dbReference>
<dbReference type="GO" id="GO:0016020">
    <property type="term" value="C:membrane"/>
    <property type="evidence" value="ECO:0007669"/>
    <property type="project" value="UniProtKB-SubCell"/>
</dbReference>
<dbReference type="PANTHER" id="PTHR24161:SF85">
    <property type="entry name" value="PALMITOYLTRANSFERASE HIP14"/>
    <property type="match status" value="1"/>
</dbReference>
<dbReference type="PANTHER" id="PTHR24161">
    <property type="entry name" value="ANK_REP_REGION DOMAIN-CONTAINING PROTEIN-RELATED"/>
    <property type="match status" value="1"/>
</dbReference>
<dbReference type="GO" id="GO:0019706">
    <property type="term" value="F:protein-cysteine S-palmitoyltransferase activity"/>
    <property type="evidence" value="ECO:0007669"/>
    <property type="project" value="UniProtKB-EC"/>
</dbReference>
<keyword evidence="4 8" id="KW-1133">Transmembrane helix</keyword>
<feature type="repeat" description="ANK" evidence="7">
    <location>
        <begin position="50"/>
        <end position="82"/>
    </location>
</feature>
<keyword evidence="5 7" id="KW-0040">ANK repeat</keyword>
<protein>
    <recommendedName>
        <fullName evidence="8">Palmitoyltransferase</fullName>
        <ecNumber evidence="8">2.3.1.225</ecNumber>
    </recommendedName>
</protein>
<proteinExistence type="inferred from homology"/>
<evidence type="ECO:0000256" key="2">
    <source>
        <dbReference type="ARBA" id="ARBA00022692"/>
    </source>
</evidence>
<reference evidence="10" key="1">
    <citation type="submission" date="2021-01" db="EMBL/GenBank/DDBJ databases">
        <authorList>
            <person name="Corre E."/>
            <person name="Pelletier E."/>
            <person name="Niang G."/>
            <person name="Scheremetjew M."/>
            <person name="Finn R."/>
            <person name="Kale V."/>
            <person name="Holt S."/>
            <person name="Cochrane G."/>
            <person name="Meng A."/>
            <person name="Brown T."/>
            <person name="Cohen L."/>
        </authorList>
    </citation>
    <scope>NUCLEOTIDE SEQUENCE</scope>
    <source>
        <strain evidence="10">CCMP 2712</strain>
    </source>
</reference>
<feature type="transmembrane region" description="Helical" evidence="8">
    <location>
        <begin position="244"/>
        <end position="263"/>
    </location>
</feature>
<feature type="transmembrane region" description="Helical" evidence="8">
    <location>
        <begin position="215"/>
        <end position="232"/>
    </location>
</feature>
<evidence type="ECO:0000313" key="10">
    <source>
        <dbReference type="EMBL" id="CAE2335767.1"/>
    </source>
</evidence>
<dbReference type="EC" id="2.3.1.225" evidence="8"/>
<keyword evidence="8" id="KW-0808">Transferase</keyword>
<organism evidence="10">
    <name type="scientific">Guillardia theta</name>
    <name type="common">Cryptophyte</name>
    <name type="synonym">Cryptomonas phi</name>
    <dbReference type="NCBI Taxonomy" id="55529"/>
    <lineage>
        <taxon>Eukaryota</taxon>
        <taxon>Cryptophyceae</taxon>
        <taxon>Pyrenomonadales</taxon>
        <taxon>Geminigeraceae</taxon>
        <taxon>Guillardia</taxon>
    </lineage>
</organism>
<keyword evidence="8" id="KW-0012">Acyltransferase</keyword>
<dbReference type="EMBL" id="HBKN01046081">
    <property type="protein sequence ID" value="CAE2335767.1"/>
    <property type="molecule type" value="Transcribed_RNA"/>
</dbReference>
<dbReference type="PROSITE" id="PS50088">
    <property type="entry name" value="ANK_REPEAT"/>
    <property type="match status" value="3"/>
</dbReference>
<accession>A0A7S4UC53</accession>
<keyword evidence="6 8" id="KW-0472">Membrane</keyword>
<dbReference type="PRINTS" id="PR01415">
    <property type="entry name" value="ANKYRIN"/>
</dbReference>
<feature type="repeat" description="ANK" evidence="7">
    <location>
        <begin position="17"/>
        <end position="49"/>
    </location>
</feature>
<keyword evidence="3" id="KW-0677">Repeat</keyword>
<evidence type="ECO:0000259" key="9">
    <source>
        <dbReference type="Pfam" id="PF01529"/>
    </source>
</evidence>
<name>A0A7S4UC53_GUITH</name>
<comment type="domain">
    <text evidence="8">The DHHC domain is required for palmitoyltransferase activity.</text>
</comment>
<evidence type="ECO:0000256" key="1">
    <source>
        <dbReference type="ARBA" id="ARBA00004141"/>
    </source>
</evidence>
<evidence type="ECO:0000256" key="3">
    <source>
        <dbReference type="ARBA" id="ARBA00022737"/>
    </source>
</evidence>
<evidence type="ECO:0000256" key="6">
    <source>
        <dbReference type="ARBA" id="ARBA00023136"/>
    </source>
</evidence>
<dbReference type="SUPFAM" id="SSF48403">
    <property type="entry name" value="Ankyrin repeat"/>
    <property type="match status" value="1"/>
</dbReference>
<dbReference type="SMART" id="SM00248">
    <property type="entry name" value="ANK"/>
    <property type="match status" value="4"/>
</dbReference>
<feature type="repeat" description="ANK" evidence="7">
    <location>
        <begin position="83"/>
        <end position="115"/>
    </location>
</feature>
<evidence type="ECO:0000256" key="7">
    <source>
        <dbReference type="PROSITE-ProRule" id="PRU00023"/>
    </source>
</evidence>
<gene>
    <name evidence="10" type="ORF">GTHE00462_LOCUS36042</name>
</gene>